<sequence>MQEAGSGFRDKPLLFLLLLLLCLPVVHGKLEAKCFLTLEPNEIDPQNHVRPGELFTTGIVSAVKARFLPLTFNTVPLTRISLTSSTKYWKMLSYLFALHEINQDPHLLPNLTMGYNIYESYFNARMTADALLDLLSAGEANVPNYSCGRQKTPLVVLEGAETDISILISTFLDAYKIPQISYTFASHVLSDKAQFPFFYPMIPIEGVQYPGIIKLLLHFKWTLVGLVAPDTSNGQRFMNMLISMLTKKGICAVISQRFTVIASELRVKFSQYNKWKQVNVFVYHAETSSFLEGIAVIEKVLTVFKKPIVGKIWITTARWDFTLGLNVSISSFHNIHAIFSFLMKTKKVANYDGFKLLYSFMDQFLTESFKCSYVMAASSVKIWRRCREKEDLESLPQEKTEQILALDSYFIYNVIWAVARALSSANLSQSRRAVRKVGKWLEVQSLKPWQLHSFLKNPQFYNNSMEGVYLDEKGDLAANLDITTSVISANKTITGMTLGHVEGHKFTIDRNIIARMEMLSKPLPPSRCVESCHPGFVKVARKGEPICCYNCFPCAEGTISTKEDAEACTKCPEGQHPNINRDCCIPKVITFLSYKDPLGIVLATIALFLSLITGFILGIFIKFLETPIVKANNRDLSYILLILLLLSFLTPFLFIGQPTKPTCLLQQIVFSIIFSTAISSVLAKTITVVVAFLATKPGNKLNKWLGKSLGNSIILCCSSVQVFICISWLATSAPFPDSSLHSQPGEIVLQCNEGSAAMFYVALSYMGFLAAVCFMVAFLARNLPAAFNEAKLISFSMLIFCSVWVSFLPTYLSTKGKYMVAVQVFSILASSAGLLGCIFIPKCYIIILKPHLNTKEHLMLK</sequence>
<organism evidence="15 16">
    <name type="scientific">Crotalus adamanteus</name>
    <name type="common">Eastern diamondback rattlesnake</name>
    <dbReference type="NCBI Taxonomy" id="8729"/>
    <lineage>
        <taxon>Eukaryota</taxon>
        <taxon>Metazoa</taxon>
        <taxon>Chordata</taxon>
        <taxon>Craniata</taxon>
        <taxon>Vertebrata</taxon>
        <taxon>Euteleostomi</taxon>
        <taxon>Lepidosauria</taxon>
        <taxon>Squamata</taxon>
        <taxon>Bifurcata</taxon>
        <taxon>Unidentata</taxon>
        <taxon>Episquamata</taxon>
        <taxon>Toxicofera</taxon>
        <taxon>Serpentes</taxon>
        <taxon>Colubroidea</taxon>
        <taxon>Viperidae</taxon>
        <taxon>Crotalinae</taxon>
        <taxon>Crotalus</taxon>
    </lineage>
</organism>
<dbReference type="AlphaFoldDB" id="A0AAW1BT84"/>
<evidence type="ECO:0000259" key="14">
    <source>
        <dbReference type="PROSITE" id="PS50259"/>
    </source>
</evidence>
<feature type="transmembrane region" description="Helical" evidence="12">
    <location>
        <begin position="598"/>
        <end position="624"/>
    </location>
</feature>
<feature type="signal peptide" evidence="13">
    <location>
        <begin position="1"/>
        <end position="28"/>
    </location>
</feature>
<evidence type="ECO:0000256" key="4">
    <source>
        <dbReference type="ARBA" id="ARBA00022692"/>
    </source>
</evidence>
<dbReference type="InterPro" id="IPR004073">
    <property type="entry name" value="GPCR_3_vmron_rcpt_2"/>
</dbReference>
<dbReference type="PROSITE" id="PS50259">
    <property type="entry name" value="G_PROTEIN_RECEP_F3_4"/>
    <property type="match status" value="1"/>
</dbReference>
<keyword evidence="5 13" id="KW-0732">Signal</keyword>
<evidence type="ECO:0000256" key="13">
    <source>
        <dbReference type="SAM" id="SignalP"/>
    </source>
</evidence>
<dbReference type="SUPFAM" id="SSF53822">
    <property type="entry name" value="Periplasmic binding protein-like I"/>
    <property type="match status" value="1"/>
</dbReference>
<evidence type="ECO:0000313" key="16">
    <source>
        <dbReference type="Proteomes" id="UP001474421"/>
    </source>
</evidence>
<evidence type="ECO:0000256" key="9">
    <source>
        <dbReference type="ARBA" id="ARBA00023170"/>
    </source>
</evidence>
<dbReference type="Proteomes" id="UP001474421">
    <property type="component" value="Unassembled WGS sequence"/>
</dbReference>
<dbReference type="InterPro" id="IPR038550">
    <property type="entry name" value="GPCR_3_9-Cys_sf"/>
</dbReference>
<keyword evidence="8 12" id="KW-0472">Membrane</keyword>
<keyword evidence="11" id="KW-0807">Transducer</keyword>
<feature type="transmembrane region" description="Helical" evidence="12">
    <location>
        <begin position="792"/>
        <end position="812"/>
    </location>
</feature>
<evidence type="ECO:0000256" key="3">
    <source>
        <dbReference type="ARBA" id="ARBA00022475"/>
    </source>
</evidence>
<evidence type="ECO:0000256" key="12">
    <source>
        <dbReference type="SAM" id="Phobius"/>
    </source>
</evidence>
<dbReference type="InterPro" id="IPR000337">
    <property type="entry name" value="GPCR_3"/>
</dbReference>
<dbReference type="Pfam" id="PF01094">
    <property type="entry name" value="ANF_receptor"/>
    <property type="match status" value="1"/>
</dbReference>
<dbReference type="InterPro" id="IPR000068">
    <property type="entry name" value="GPCR_3_Ca_sens_rcpt-rel"/>
</dbReference>
<dbReference type="PRINTS" id="PR01535">
    <property type="entry name" value="VOMERONASL2R"/>
</dbReference>
<dbReference type="InterPro" id="IPR001828">
    <property type="entry name" value="ANF_lig-bd_rcpt"/>
</dbReference>
<keyword evidence="3" id="KW-1003">Cell membrane</keyword>
<dbReference type="Gene3D" id="2.10.50.30">
    <property type="entry name" value="GPCR, family 3, nine cysteines domain"/>
    <property type="match status" value="1"/>
</dbReference>
<dbReference type="PROSITE" id="PS00981">
    <property type="entry name" value="G_PROTEIN_RECEP_F3_3"/>
    <property type="match status" value="1"/>
</dbReference>
<keyword evidence="16" id="KW-1185">Reference proteome</keyword>
<dbReference type="InterPro" id="IPR028082">
    <property type="entry name" value="Peripla_BP_I"/>
</dbReference>
<dbReference type="FunFam" id="2.10.50.30:FF:000002">
    <property type="entry name" value="Vomeronasal 2 receptor, h1"/>
    <property type="match status" value="1"/>
</dbReference>
<evidence type="ECO:0000256" key="5">
    <source>
        <dbReference type="ARBA" id="ARBA00022729"/>
    </source>
</evidence>
<feature type="transmembrane region" description="Helical" evidence="12">
    <location>
        <begin position="713"/>
        <end position="735"/>
    </location>
</feature>
<dbReference type="PANTHER" id="PTHR24061:SF599">
    <property type="entry name" value="G-PROTEIN COUPLED RECEPTORS FAMILY 3 PROFILE DOMAIN-CONTAINING PROTEIN"/>
    <property type="match status" value="1"/>
</dbReference>
<dbReference type="Pfam" id="PF00003">
    <property type="entry name" value="7tm_3"/>
    <property type="match status" value="1"/>
</dbReference>
<keyword evidence="9 15" id="KW-0675">Receptor</keyword>
<dbReference type="Pfam" id="PF07562">
    <property type="entry name" value="NCD3G"/>
    <property type="match status" value="1"/>
</dbReference>
<comment type="caution">
    <text evidence="15">The sequence shown here is derived from an EMBL/GenBank/DDBJ whole genome shotgun (WGS) entry which is preliminary data.</text>
</comment>
<evidence type="ECO:0000256" key="2">
    <source>
        <dbReference type="ARBA" id="ARBA00007242"/>
    </source>
</evidence>
<evidence type="ECO:0000256" key="6">
    <source>
        <dbReference type="ARBA" id="ARBA00022989"/>
    </source>
</evidence>
<dbReference type="GO" id="GO:0005886">
    <property type="term" value="C:plasma membrane"/>
    <property type="evidence" value="ECO:0007669"/>
    <property type="project" value="UniProtKB-SubCell"/>
</dbReference>
<evidence type="ECO:0000313" key="15">
    <source>
        <dbReference type="EMBL" id="KAK9405380.1"/>
    </source>
</evidence>
<dbReference type="GO" id="GO:0004930">
    <property type="term" value="F:G protein-coupled receptor activity"/>
    <property type="evidence" value="ECO:0007669"/>
    <property type="project" value="UniProtKB-KW"/>
</dbReference>
<feature type="transmembrane region" description="Helical" evidence="12">
    <location>
        <begin position="636"/>
        <end position="656"/>
    </location>
</feature>
<reference evidence="15 16" key="1">
    <citation type="journal article" date="2024" name="Proc. Natl. Acad. Sci. U.S.A.">
        <title>The genetic regulatory architecture and epigenomic basis for age-related changes in rattlesnake venom.</title>
        <authorList>
            <person name="Hogan M.P."/>
            <person name="Holding M.L."/>
            <person name="Nystrom G.S."/>
            <person name="Colston T.J."/>
            <person name="Bartlett D.A."/>
            <person name="Mason A.J."/>
            <person name="Ellsworth S.A."/>
            <person name="Rautsaw R.M."/>
            <person name="Lawrence K.C."/>
            <person name="Strickland J.L."/>
            <person name="He B."/>
            <person name="Fraser P."/>
            <person name="Margres M.J."/>
            <person name="Gilbert D.M."/>
            <person name="Gibbs H.L."/>
            <person name="Parkinson C.L."/>
            <person name="Rokyta D.R."/>
        </authorList>
    </citation>
    <scope>NUCLEOTIDE SEQUENCE [LARGE SCALE GENOMIC DNA]</scope>
    <source>
        <strain evidence="15">DRR0105</strain>
    </source>
</reference>
<dbReference type="CDD" id="cd15283">
    <property type="entry name" value="7tmC_V2R_pheromone"/>
    <property type="match status" value="1"/>
</dbReference>
<gene>
    <name evidence="15" type="ORF">NXF25_004154</name>
</gene>
<accession>A0AAW1BT84</accession>
<keyword evidence="7" id="KW-0297">G-protein coupled receptor</keyword>
<evidence type="ECO:0000256" key="10">
    <source>
        <dbReference type="ARBA" id="ARBA00023180"/>
    </source>
</evidence>
<dbReference type="Gene3D" id="3.40.50.2300">
    <property type="match status" value="2"/>
</dbReference>
<evidence type="ECO:0000256" key="1">
    <source>
        <dbReference type="ARBA" id="ARBA00004651"/>
    </source>
</evidence>
<proteinExistence type="inferred from homology"/>
<comment type="subcellular location">
    <subcellularLocation>
        <location evidence="1">Cell membrane</location>
        <topology evidence="1">Multi-pass membrane protein</topology>
    </subcellularLocation>
</comment>
<dbReference type="PRINTS" id="PR00248">
    <property type="entry name" value="GPCRMGR"/>
</dbReference>
<evidence type="ECO:0000256" key="7">
    <source>
        <dbReference type="ARBA" id="ARBA00023040"/>
    </source>
</evidence>
<feature type="transmembrane region" description="Helical" evidence="12">
    <location>
        <begin position="668"/>
        <end position="693"/>
    </location>
</feature>
<dbReference type="InterPro" id="IPR017979">
    <property type="entry name" value="GPCR_3_CS"/>
</dbReference>
<evidence type="ECO:0000256" key="11">
    <source>
        <dbReference type="ARBA" id="ARBA00023224"/>
    </source>
</evidence>
<protein>
    <submittedName>
        <fullName evidence="15">Type-2 vomeronasal receptor</fullName>
    </submittedName>
</protein>
<evidence type="ECO:0000256" key="8">
    <source>
        <dbReference type="ARBA" id="ARBA00023136"/>
    </source>
</evidence>
<dbReference type="EMBL" id="JAOTOJ010000002">
    <property type="protein sequence ID" value="KAK9405380.1"/>
    <property type="molecule type" value="Genomic_DNA"/>
</dbReference>
<feature type="domain" description="G-protein coupled receptors family 3 profile" evidence="14">
    <location>
        <begin position="598"/>
        <end position="861"/>
    </location>
</feature>
<dbReference type="InterPro" id="IPR011500">
    <property type="entry name" value="GPCR_3_9-Cys_dom"/>
</dbReference>
<dbReference type="PANTHER" id="PTHR24061">
    <property type="entry name" value="CALCIUM-SENSING RECEPTOR-RELATED"/>
    <property type="match status" value="1"/>
</dbReference>
<feature type="transmembrane region" description="Helical" evidence="12">
    <location>
        <begin position="755"/>
        <end position="780"/>
    </location>
</feature>
<feature type="transmembrane region" description="Helical" evidence="12">
    <location>
        <begin position="818"/>
        <end position="840"/>
    </location>
</feature>
<dbReference type="InterPro" id="IPR017978">
    <property type="entry name" value="GPCR_3_C"/>
</dbReference>
<keyword evidence="6 12" id="KW-1133">Transmembrane helix</keyword>
<keyword evidence="10" id="KW-0325">Glycoprotein</keyword>
<name>A0AAW1BT84_CROAD</name>
<keyword evidence="4 12" id="KW-0812">Transmembrane</keyword>
<feature type="chain" id="PRO_5043833487" evidence="13">
    <location>
        <begin position="29"/>
        <end position="861"/>
    </location>
</feature>
<comment type="similarity">
    <text evidence="2">Belongs to the G-protein coupled receptor 3 family.</text>
</comment>